<feature type="compositionally biased region" description="Low complexity" evidence="6">
    <location>
        <begin position="502"/>
        <end position="511"/>
    </location>
</feature>
<reference evidence="9" key="1">
    <citation type="submission" date="2023-10" db="EMBL/GenBank/DDBJ databases">
        <authorList>
            <person name="Hackl T."/>
        </authorList>
    </citation>
    <scope>NUCLEOTIDE SEQUENCE</scope>
</reference>
<organism evidence="9 10">
    <name type="scientific">Anthostomella pinea</name>
    <dbReference type="NCBI Taxonomy" id="933095"/>
    <lineage>
        <taxon>Eukaryota</taxon>
        <taxon>Fungi</taxon>
        <taxon>Dikarya</taxon>
        <taxon>Ascomycota</taxon>
        <taxon>Pezizomycotina</taxon>
        <taxon>Sordariomycetes</taxon>
        <taxon>Xylariomycetidae</taxon>
        <taxon>Xylariales</taxon>
        <taxon>Xylariaceae</taxon>
        <taxon>Anthostomella</taxon>
    </lineage>
</organism>
<dbReference type="PROSITE" id="PS50850">
    <property type="entry name" value="MFS"/>
    <property type="match status" value="1"/>
</dbReference>
<feature type="region of interest" description="Disordered" evidence="6">
    <location>
        <begin position="484"/>
        <end position="523"/>
    </location>
</feature>
<dbReference type="EMBL" id="CAUWAG010000014">
    <property type="protein sequence ID" value="CAJ2510370.1"/>
    <property type="molecule type" value="Genomic_DNA"/>
</dbReference>
<protein>
    <submittedName>
        <fullName evidence="9">Uu.00g050730.m01.CDS01</fullName>
    </submittedName>
</protein>
<dbReference type="SUPFAM" id="SSF103473">
    <property type="entry name" value="MFS general substrate transporter"/>
    <property type="match status" value="1"/>
</dbReference>
<feature type="compositionally biased region" description="Polar residues" evidence="6">
    <location>
        <begin position="490"/>
        <end position="501"/>
    </location>
</feature>
<dbReference type="InterPro" id="IPR020846">
    <property type="entry name" value="MFS_dom"/>
</dbReference>
<evidence type="ECO:0000256" key="2">
    <source>
        <dbReference type="ARBA" id="ARBA00022692"/>
    </source>
</evidence>
<dbReference type="AlphaFoldDB" id="A0AAI8YMS9"/>
<dbReference type="Proteomes" id="UP001295740">
    <property type="component" value="Unassembled WGS sequence"/>
</dbReference>
<name>A0AAI8YMS9_9PEZI</name>
<dbReference type="InterPro" id="IPR011701">
    <property type="entry name" value="MFS"/>
</dbReference>
<evidence type="ECO:0000256" key="6">
    <source>
        <dbReference type="SAM" id="MobiDB-lite"/>
    </source>
</evidence>
<feature type="transmembrane region" description="Helical" evidence="7">
    <location>
        <begin position="88"/>
        <end position="109"/>
    </location>
</feature>
<evidence type="ECO:0000256" key="3">
    <source>
        <dbReference type="ARBA" id="ARBA00022989"/>
    </source>
</evidence>
<feature type="transmembrane region" description="Helical" evidence="7">
    <location>
        <begin position="323"/>
        <end position="341"/>
    </location>
</feature>
<keyword evidence="10" id="KW-1185">Reference proteome</keyword>
<evidence type="ECO:0000313" key="10">
    <source>
        <dbReference type="Proteomes" id="UP001295740"/>
    </source>
</evidence>
<dbReference type="GO" id="GO:0022857">
    <property type="term" value="F:transmembrane transporter activity"/>
    <property type="evidence" value="ECO:0007669"/>
    <property type="project" value="InterPro"/>
</dbReference>
<evidence type="ECO:0000256" key="1">
    <source>
        <dbReference type="ARBA" id="ARBA00004141"/>
    </source>
</evidence>
<feature type="transmembrane region" description="Helical" evidence="7">
    <location>
        <begin position="56"/>
        <end position="76"/>
    </location>
</feature>
<keyword evidence="4 7" id="KW-0472">Membrane</keyword>
<feature type="transmembrane region" description="Helical" evidence="7">
    <location>
        <begin position="362"/>
        <end position="381"/>
    </location>
</feature>
<dbReference type="CDD" id="cd12148">
    <property type="entry name" value="fungal_TF_MHR"/>
    <property type="match status" value="1"/>
</dbReference>
<evidence type="ECO:0000259" key="8">
    <source>
        <dbReference type="PROSITE" id="PS50850"/>
    </source>
</evidence>
<comment type="similarity">
    <text evidence="5">Belongs to the major facilitator superfamily. CAR1 family.</text>
</comment>
<feature type="transmembrane region" description="Helical" evidence="7">
    <location>
        <begin position="209"/>
        <end position="231"/>
    </location>
</feature>
<dbReference type="CDD" id="cd17323">
    <property type="entry name" value="MFS_Tpo1_MDR_like"/>
    <property type="match status" value="1"/>
</dbReference>
<feature type="domain" description="Major facilitator superfamily (MFS) profile" evidence="8">
    <location>
        <begin position="55"/>
        <end position="476"/>
    </location>
</feature>
<keyword evidence="3 7" id="KW-1133">Transmembrane helix</keyword>
<keyword evidence="2 7" id="KW-0812">Transmembrane</keyword>
<feature type="transmembrane region" description="Helical" evidence="7">
    <location>
        <begin position="393"/>
        <end position="414"/>
    </location>
</feature>
<comment type="subcellular location">
    <subcellularLocation>
        <location evidence="1">Membrane</location>
        <topology evidence="1">Multi-pass membrane protein</topology>
    </subcellularLocation>
</comment>
<comment type="caution">
    <text evidence="9">The sequence shown here is derived from an EMBL/GenBank/DDBJ whole genome shotgun (WGS) entry which is preliminary data.</text>
</comment>
<dbReference type="InterPro" id="IPR036259">
    <property type="entry name" value="MFS_trans_sf"/>
</dbReference>
<feature type="transmembrane region" description="Helical" evidence="7">
    <location>
        <begin position="121"/>
        <end position="140"/>
    </location>
</feature>
<gene>
    <name evidence="9" type="ORF">KHLLAP_LOCUS10838</name>
</gene>
<dbReference type="FunFam" id="1.20.1250.20:FF:000596">
    <property type="entry name" value="Vitamin b6 transporter bsu1"/>
    <property type="match status" value="1"/>
</dbReference>
<dbReference type="Pfam" id="PF07690">
    <property type="entry name" value="MFS_1"/>
    <property type="match status" value="1"/>
</dbReference>
<feature type="transmembrane region" description="Helical" evidence="7">
    <location>
        <begin position="284"/>
        <end position="303"/>
    </location>
</feature>
<dbReference type="Gene3D" id="1.20.1250.20">
    <property type="entry name" value="MFS general substrate transporter like domains"/>
    <property type="match status" value="1"/>
</dbReference>
<dbReference type="PANTHER" id="PTHR23502">
    <property type="entry name" value="MAJOR FACILITATOR SUPERFAMILY"/>
    <property type="match status" value="1"/>
</dbReference>
<sequence>MEDSEKAKMPVSASAPSSDHTHAVGADAALSALQKVELRDASHPIHWSWVKKWPIVIVYCLLQTFITLSTTTFVSAEFLVQEQYGGSTQVVALGQSMFIVGTAIGPAFLGPLSDIGGRKWVYVGSIALYAILNIGTALALNLPMLIIFQFLCGAAGSTALSNVAGTVADLFGDMDGAGQPMALFVASANIGPSIGSPVGEWIADNSKLGLPWIFWINVIIGGAFAIVMCFVPETLPRLVIKEAVEKHQSSDPAEVAIMEERIDVIKEMRFITSMALRIMVTEPIIIFLGIYNGFAYGLLFLYLDGVFDVFVDNNGLSYIDADLTYLNFVVGVSVMFAFIPVQTWLFKRDRKKHGHGRPEARFLTSLVTVWGFPISLLWFAFTCDGNTSFWSPVVAGAVLGFCDPLLYLGMLNYIADTYTNVAASAIAAFLIPSFLMAAGCCHIGIVMFNNLGAKWAMAVLGFISFGLVALVRIETLEKKIEELMRERDSTSPNNRSTDSEPASTAASASKQKSNDLLDVSIGTPVPGQDGDVIDRGILTLEHAGSLLGIFKTSMTHHFPFVILAPEVTAAELRHEKPVLFLSILSVAAFHDVHLQRKLGTVVKQGISHSMTTGKMVSFEMLQAVLVFVAWCQFHPKPRQYTQYLQLAISIVVDLRLDRAPMVTRKANVGSSQLEPDEVPKVPRERSCDEQRALAGVSKLLQKLNTFPYTDYLDQCCLALLHQRETPTDENLYYIIQLQRIIEGIEYGSLQQSPPETAAAFVHDAQLQLKSFQASLPRNSSCLLLMQYHTAELFLCQAAFFEKTMPLDATLHSELLVTGFSAAKSMVEFILSLPERAETVFNNSEWIQMSLALTVGARLSMASNYNLQQSLDLPDMIRRMYLRFGTLVTEQRDAEGNRDIFYSYEQRLRRIHQWFECASAGTQDGTLEPQAVISPPISTPYPQDASGLLTPSPRSMAPVPEINIIHSAGPAQDLPGGPSMWTNMPVLQPSSAEEQMADMFPELDHFFQGWDWSLPMNP</sequence>
<evidence type="ECO:0000313" key="9">
    <source>
        <dbReference type="EMBL" id="CAJ2510370.1"/>
    </source>
</evidence>
<evidence type="ECO:0000256" key="4">
    <source>
        <dbReference type="ARBA" id="ARBA00023136"/>
    </source>
</evidence>
<feature type="transmembrane region" description="Helical" evidence="7">
    <location>
        <begin position="426"/>
        <end position="449"/>
    </location>
</feature>
<feature type="region of interest" description="Disordered" evidence="6">
    <location>
        <begin position="1"/>
        <end position="21"/>
    </location>
</feature>
<dbReference type="PANTHER" id="PTHR23502:SF36">
    <property type="entry name" value="MEMBRANE TRANSPORTER"/>
    <property type="match status" value="1"/>
</dbReference>
<feature type="transmembrane region" description="Helical" evidence="7">
    <location>
        <begin position="455"/>
        <end position="475"/>
    </location>
</feature>
<accession>A0AAI8YMS9</accession>
<proteinExistence type="inferred from homology"/>
<feature type="transmembrane region" description="Helical" evidence="7">
    <location>
        <begin position="183"/>
        <end position="203"/>
    </location>
</feature>
<dbReference type="GO" id="GO:0005886">
    <property type="term" value="C:plasma membrane"/>
    <property type="evidence" value="ECO:0007669"/>
    <property type="project" value="TreeGrafter"/>
</dbReference>
<evidence type="ECO:0000256" key="5">
    <source>
        <dbReference type="ARBA" id="ARBA00038347"/>
    </source>
</evidence>
<evidence type="ECO:0000256" key="7">
    <source>
        <dbReference type="SAM" id="Phobius"/>
    </source>
</evidence>